<proteinExistence type="predicted"/>
<keyword evidence="1" id="KW-0732">Signal</keyword>
<accession>H7EJ93</accession>
<organism evidence="2 3">
    <name type="scientific">Treponema saccharophilum DSM 2985</name>
    <dbReference type="NCBI Taxonomy" id="907348"/>
    <lineage>
        <taxon>Bacteria</taxon>
        <taxon>Pseudomonadati</taxon>
        <taxon>Spirochaetota</taxon>
        <taxon>Spirochaetia</taxon>
        <taxon>Spirochaetales</taxon>
        <taxon>Treponemataceae</taxon>
        <taxon>Treponema</taxon>
    </lineage>
</organism>
<evidence type="ECO:0008006" key="4">
    <source>
        <dbReference type="Google" id="ProtNLM"/>
    </source>
</evidence>
<comment type="caution">
    <text evidence="2">The sequence shown here is derived from an EMBL/GenBank/DDBJ whole genome shotgun (WGS) entry which is preliminary data.</text>
</comment>
<sequence>MKKIGIALKALAVLAAAGIGFAGCSTADDKPLDLLEPGWFCSSQGYLPIAYTETDVATGTVEFTFSADNDEWGDASRVENGILEFGVCTDKNWSTKYIGATDLTVGGGFANCKQGDGANNKATGLEAGKNYVITVRGTADTISVKIDEAD</sequence>
<dbReference type="AlphaFoldDB" id="H7EJ93"/>
<dbReference type="PATRIC" id="fig|907348.3.peg.914"/>
<evidence type="ECO:0000313" key="2">
    <source>
        <dbReference type="EMBL" id="EIC02407.1"/>
    </source>
</evidence>
<dbReference type="Proteomes" id="UP000003571">
    <property type="component" value="Unassembled WGS sequence"/>
</dbReference>
<gene>
    <name evidence="2" type="ORF">TresaDRAFT_1854</name>
</gene>
<feature type="chain" id="PRO_5003608714" description="Lipoprotein" evidence="1">
    <location>
        <begin position="23"/>
        <end position="150"/>
    </location>
</feature>
<dbReference type="STRING" id="907348.TresaDRAFT_1854"/>
<dbReference type="EMBL" id="AGRW01000040">
    <property type="protein sequence ID" value="EIC02407.1"/>
    <property type="molecule type" value="Genomic_DNA"/>
</dbReference>
<reference evidence="2 3" key="1">
    <citation type="submission" date="2011-09" db="EMBL/GenBank/DDBJ databases">
        <title>The draft genome of Treponema saccharophilum DSM 2985.</title>
        <authorList>
            <consortium name="US DOE Joint Genome Institute (JGI-PGF)"/>
            <person name="Lucas S."/>
            <person name="Copeland A."/>
            <person name="Lapidus A."/>
            <person name="Glavina del Rio T."/>
            <person name="Dalin E."/>
            <person name="Tice H."/>
            <person name="Bruce D."/>
            <person name="Goodwin L."/>
            <person name="Pitluck S."/>
            <person name="Peters L."/>
            <person name="Kyrpides N."/>
            <person name="Mavromatis K."/>
            <person name="Ivanova N."/>
            <person name="Markowitz V."/>
            <person name="Cheng J.-F."/>
            <person name="Hugenholtz P."/>
            <person name="Woyke T."/>
            <person name="Wu D."/>
            <person name="Gronow S."/>
            <person name="Wellnitz S."/>
            <person name="Brambilla E."/>
            <person name="Klenk H.-P."/>
            <person name="Eisen J.A."/>
        </authorList>
    </citation>
    <scope>NUCLEOTIDE SEQUENCE [LARGE SCALE GENOMIC DNA]</scope>
    <source>
        <strain evidence="2 3">DSM 2985</strain>
    </source>
</reference>
<name>H7EJ93_9SPIR</name>
<evidence type="ECO:0000313" key="3">
    <source>
        <dbReference type="Proteomes" id="UP000003571"/>
    </source>
</evidence>
<dbReference type="PROSITE" id="PS51257">
    <property type="entry name" value="PROKAR_LIPOPROTEIN"/>
    <property type="match status" value="1"/>
</dbReference>
<keyword evidence="3" id="KW-1185">Reference proteome</keyword>
<dbReference type="RefSeq" id="WP_002703261.1">
    <property type="nucleotide sequence ID" value="NZ_AGRW01000040.1"/>
</dbReference>
<protein>
    <recommendedName>
        <fullName evidence="4">Lipoprotein</fullName>
    </recommendedName>
</protein>
<evidence type="ECO:0000256" key="1">
    <source>
        <dbReference type="SAM" id="SignalP"/>
    </source>
</evidence>
<feature type="signal peptide" evidence="1">
    <location>
        <begin position="1"/>
        <end position="22"/>
    </location>
</feature>